<reference evidence="3" key="1">
    <citation type="submission" date="2017-12" db="EMBL/GenBank/DDBJ databases">
        <title>Gene loss provides genomic basis for host adaptation in cereal stripe rust fungi.</title>
        <authorList>
            <person name="Xia C."/>
        </authorList>
    </citation>
    <scope>NUCLEOTIDE SEQUENCE [LARGE SCALE GENOMIC DNA]</scope>
    <source>
        <strain evidence="3">93-210</strain>
    </source>
</reference>
<accession>A0A2S4UH93</accession>
<dbReference type="InterPro" id="IPR040979">
    <property type="entry name" value="Vid27_N"/>
</dbReference>
<keyword evidence="4" id="KW-1185">Reference proteome</keyword>
<dbReference type="VEuPathDB" id="FungiDB:PSHT_07859"/>
<feature type="compositionally biased region" description="Polar residues" evidence="1">
    <location>
        <begin position="583"/>
        <end position="598"/>
    </location>
</feature>
<dbReference type="EMBL" id="PKSL01000291">
    <property type="protein sequence ID" value="POV96607.1"/>
    <property type="molecule type" value="Genomic_DNA"/>
</dbReference>
<evidence type="ECO:0000256" key="1">
    <source>
        <dbReference type="SAM" id="MobiDB-lite"/>
    </source>
</evidence>
<feature type="region of interest" description="Disordered" evidence="1">
    <location>
        <begin position="583"/>
        <end position="633"/>
    </location>
</feature>
<evidence type="ECO:0000259" key="2">
    <source>
        <dbReference type="Pfam" id="PF17748"/>
    </source>
</evidence>
<comment type="caution">
    <text evidence="3">The sequence shown here is derived from an EMBL/GenBank/DDBJ whole genome shotgun (WGS) entry which is preliminary data.</text>
</comment>
<evidence type="ECO:0000313" key="3">
    <source>
        <dbReference type="EMBL" id="POV96607.1"/>
    </source>
</evidence>
<proteinExistence type="predicted"/>
<feature type="compositionally biased region" description="Low complexity" evidence="1">
    <location>
        <begin position="610"/>
        <end position="633"/>
    </location>
</feature>
<sequence length="633" mass="72432">MPFHYELVVARLCEEDAGQSQSQNVLENKHEKAFLLAEALHFQVDEGVDGSNEEIPTIRFSWLDVLSPISERFEFVISSQHTGCSRSDIEQVQDIIVQCIWEGENEKYSSEAPEEELLAIKQAFNIPHPQADITHPTSPPDTEKPPPLHLVKQSNKVIWVDIGINLEETYWWPALVYESNLRSYVALMPNLESKLVDINPKLLESIKATKPFKAHLLFDPVELNPIFKTEGLAGKYPTKTSFNEAYLIAREKYVIYSFQEDNEELPDVSAFMIPLSQESRAVLSNIFSREEINKNRPASPELDNLNNEVCDEPDQEIEIPGEIVLCQSNGESQEFWPARVVSYAGLQSFKSGRITQKPTFKSEKTYRLQFFDHNFIIAPRSSFWTTDQEEFYRVRMGQIHTCRTKFKHMSPLIEKELPHLDRIVNQKSSDPILISKHENFLTSVKNRGLIPEDVRYGKYCEDTLHEVGMFLRDRYLLNNRLESEEGRIIAMDPRFSALSEADKTQYIFDILVPELIRLITVTQYLEDRREELISELGGSSREELEKDELMNQKILEEAKKLAHLDICEVDLVDKVISFRTQNLSSNLPTPTPSASSSIDFAKDGNPQNHLLSNSSSKLVSLDCSQSPSSSKPS</sequence>
<dbReference type="AlphaFoldDB" id="A0A2S4UH93"/>
<gene>
    <name evidence="3" type="ORF">PSTT_15556</name>
</gene>
<name>A0A2S4UH93_9BASI</name>
<evidence type="ECO:0000313" key="4">
    <source>
        <dbReference type="Proteomes" id="UP000239156"/>
    </source>
</evidence>
<dbReference type="Pfam" id="PF17748">
    <property type="entry name" value="VID27_N"/>
    <property type="match status" value="1"/>
</dbReference>
<dbReference type="VEuPathDB" id="FungiDB:PSTT_15556"/>
<feature type="domain" description="Vid27 N-terminal" evidence="2">
    <location>
        <begin position="2"/>
        <end position="118"/>
    </location>
</feature>
<organism evidence="3 4">
    <name type="scientific">Puccinia striiformis</name>
    <dbReference type="NCBI Taxonomy" id="27350"/>
    <lineage>
        <taxon>Eukaryota</taxon>
        <taxon>Fungi</taxon>
        <taxon>Dikarya</taxon>
        <taxon>Basidiomycota</taxon>
        <taxon>Pucciniomycotina</taxon>
        <taxon>Pucciniomycetes</taxon>
        <taxon>Pucciniales</taxon>
        <taxon>Pucciniaceae</taxon>
        <taxon>Puccinia</taxon>
    </lineage>
</organism>
<dbReference type="Proteomes" id="UP000239156">
    <property type="component" value="Unassembled WGS sequence"/>
</dbReference>
<protein>
    <recommendedName>
        <fullName evidence="2">Vid27 N-terminal domain-containing protein</fullName>
    </recommendedName>
</protein>